<evidence type="ECO:0000259" key="1">
    <source>
        <dbReference type="Pfam" id="PF01370"/>
    </source>
</evidence>
<evidence type="ECO:0000313" key="3">
    <source>
        <dbReference type="Proteomes" id="UP000198893"/>
    </source>
</evidence>
<dbReference type="Gene3D" id="3.40.50.720">
    <property type="entry name" value="NAD(P)-binding Rossmann-like Domain"/>
    <property type="match status" value="1"/>
</dbReference>
<sequence>MGATGRVGRLLSRAWAGAAGQGVAPLWQGRRPCPGQDRLALDPLADPEGLVRAAGGMGAILVLAGVTPATAAHPGDYRANTELALAAIAAAERAGVPRVFLASSVAVYGAPGQGGMLREDGPAEPVSDYGRAKLEMEDAAQAASRTAGVIALRIGNVAGADQLLGPGRRDVRLDIFPDGTAPRRSYIGPGTLARVLSDLLHHPGPLPECLNLSAPGAVSMADLLRAAGMPVRARPAPAGLIPAVELDVSRLAGLVPLAPGDGSPEAIVRDWDTLTGGQAI</sequence>
<dbReference type="EMBL" id="FODS01000024">
    <property type="protein sequence ID" value="SEP09006.1"/>
    <property type="molecule type" value="Genomic_DNA"/>
</dbReference>
<name>A0A1H8V0Q4_9RHOB</name>
<dbReference type="OrthoDB" id="7687386at2"/>
<dbReference type="Proteomes" id="UP000198893">
    <property type="component" value="Unassembled WGS sequence"/>
</dbReference>
<evidence type="ECO:0000313" key="2">
    <source>
        <dbReference type="EMBL" id="SEP09006.1"/>
    </source>
</evidence>
<accession>A0A1H8V0Q4</accession>
<dbReference type="STRING" id="569882.SAMN04490248_12412"/>
<dbReference type="InterPro" id="IPR001509">
    <property type="entry name" value="Epimerase_deHydtase"/>
</dbReference>
<proteinExistence type="predicted"/>
<dbReference type="InterPro" id="IPR036291">
    <property type="entry name" value="NAD(P)-bd_dom_sf"/>
</dbReference>
<dbReference type="RefSeq" id="WP_093119923.1">
    <property type="nucleotide sequence ID" value="NZ_FODS01000024.1"/>
</dbReference>
<feature type="domain" description="NAD-dependent epimerase/dehydratase" evidence="1">
    <location>
        <begin position="1"/>
        <end position="161"/>
    </location>
</feature>
<organism evidence="2 3">
    <name type="scientific">Salinihabitans flavidus</name>
    <dbReference type="NCBI Taxonomy" id="569882"/>
    <lineage>
        <taxon>Bacteria</taxon>
        <taxon>Pseudomonadati</taxon>
        <taxon>Pseudomonadota</taxon>
        <taxon>Alphaproteobacteria</taxon>
        <taxon>Rhodobacterales</taxon>
        <taxon>Roseobacteraceae</taxon>
        <taxon>Salinihabitans</taxon>
    </lineage>
</organism>
<dbReference type="SUPFAM" id="SSF51735">
    <property type="entry name" value="NAD(P)-binding Rossmann-fold domains"/>
    <property type="match status" value="1"/>
</dbReference>
<gene>
    <name evidence="2" type="ORF">SAMN04490248_12412</name>
</gene>
<dbReference type="Pfam" id="PF01370">
    <property type="entry name" value="Epimerase"/>
    <property type="match status" value="1"/>
</dbReference>
<reference evidence="2 3" key="1">
    <citation type="submission" date="2016-10" db="EMBL/GenBank/DDBJ databases">
        <authorList>
            <person name="de Groot N.N."/>
        </authorList>
    </citation>
    <scope>NUCLEOTIDE SEQUENCE [LARGE SCALE GENOMIC DNA]</scope>
    <source>
        <strain evidence="2 3">DSM 27842</strain>
    </source>
</reference>
<keyword evidence="3" id="KW-1185">Reference proteome</keyword>
<protein>
    <submittedName>
        <fullName evidence="2">Nucleoside-diphosphate-sugar epimerase</fullName>
    </submittedName>
</protein>
<dbReference type="AlphaFoldDB" id="A0A1H8V0Q4"/>